<dbReference type="GO" id="GO:0005730">
    <property type="term" value="C:nucleolus"/>
    <property type="evidence" value="ECO:0007669"/>
    <property type="project" value="TreeGrafter"/>
</dbReference>
<dbReference type="Pfam" id="PF03715">
    <property type="entry name" value="Noc2"/>
    <property type="match status" value="1"/>
</dbReference>
<evidence type="ECO:0000256" key="1">
    <source>
        <dbReference type="ARBA" id="ARBA00004123"/>
    </source>
</evidence>
<accession>A0A6A5AXW1</accession>
<dbReference type="GO" id="GO:0005654">
    <property type="term" value="C:nucleoplasm"/>
    <property type="evidence" value="ECO:0007669"/>
    <property type="project" value="TreeGrafter"/>
</dbReference>
<dbReference type="GO" id="GO:0042273">
    <property type="term" value="P:ribosomal large subunit biogenesis"/>
    <property type="evidence" value="ECO:0007669"/>
    <property type="project" value="TreeGrafter"/>
</dbReference>
<evidence type="ECO:0000313" key="4">
    <source>
        <dbReference type="EMBL" id="KAF0775425.1"/>
    </source>
</evidence>
<comment type="caution">
    <text evidence="4">The sequence shown here is derived from an EMBL/GenBank/DDBJ whole genome shotgun (WGS) entry which is preliminary data.</text>
</comment>
<gene>
    <name evidence="4" type="ORF">AaE_000875</name>
</gene>
<reference evidence="4 5" key="1">
    <citation type="submission" date="2019-06" db="EMBL/GenBank/DDBJ databases">
        <title>Genomics analysis of Aphanomyces spp. identifies a new class of oomycete effector associated with host adaptation.</title>
        <authorList>
            <person name="Gaulin E."/>
        </authorList>
    </citation>
    <scope>NUCLEOTIDE SEQUENCE [LARGE SCALE GENOMIC DNA]</scope>
    <source>
        <strain evidence="4 5">E</strain>
    </source>
</reference>
<comment type="subcellular location">
    <subcellularLocation>
        <location evidence="1">Nucleus</location>
    </subcellularLocation>
</comment>
<dbReference type="Proteomes" id="UP000469452">
    <property type="component" value="Unassembled WGS sequence"/>
</dbReference>
<evidence type="ECO:0000256" key="2">
    <source>
        <dbReference type="ARBA" id="ARBA00005907"/>
    </source>
</evidence>
<proteinExistence type="inferred from homology"/>
<name>A0A6A5AXW1_APHAT</name>
<dbReference type="InterPro" id="IPR005343">
    <property type="entry name" value="Noc2"/>
</dbReference>
<protein>
    <submittedName>
        <fullName evidence="4">Uncharacterized protein</fullName>
    </submittedName>
</protein>
<dbReference type="PANTHER" id="PTHR12687:SF4">
    <property type="entry name" value="NUCLEOLAR COMPLEX PROTEIN 2 HOMOLOG"/>
    <property type="match status" value="1"/>
</dbReference>
<keyword evidence="3" id="KW-0539">Nucleus</keyword>
<comment type="similarity">
    <text evidence="2">Belongs to the NOC2 family.</text>
</comment>
<dbReference type="AlphaFoldDB" id="A0A6A5AXW1"/>
<sequence length="101" mass="11584">MLAFVRIRELATIVPFPFIETCLKALYLAYMRNVKFTNGVNFQHHIVMGNCLVELYGLDLVSSYQHVFIYIRQLAMTIRKAIAAPSADALKGILTWRFVNC</sequence>
<dbReference type="PANTHER" id="PTHR12687">
    <property type="entry name" value="NUCLEOLAR COMPLEX 2 AND RAD4-RELATED"/>
    <property type="match status" value="1"/>
</dbReference>
<feature type="non-terminal residue" evidence="4">
    <location>
        <position position="101"/>
    </location>
</feature>
<evidence type="ECO:0000256" key="3">
    <source>
        <dbReference type="ARBA" id="ARBA00023242"/>
    </source>
</evidence>
<dbReference type="EMBL" id="VJMI01001585">
    <property type="protein sequence ID" value="KAF0775425.1"/>
    <property type="molecule type" value="Genomic_DNA"/>
</dbReference>
<dbReference type="GO" id="GO:0030691">
    <property type="term" value="C:Noc2p-Noc3p complex"/>
    <property type="evidence" value="ECO:0007669"/>
    <property type="project" value="TreeGrafter"/>
</dbReference>
<evidence type="ECO:0000313" key="5">
    <source>
        <dbReference type="Proteomes" id="UP000469452"/>
    </source>
</evidence>
<dbReference type="GO" id="GO:0030690">
    <property type="term" value="C:Noc1p-Noc2p complex"/>
    <property type="evidence" value="ECO:0007669"/>
    <property type="project" value="TreeGrafter"/>
</dbReference>
<organism evidence="4 5">
    <name type="scientific">Aphanomyces astaci</name>
    <name type="common">Crayfish plague agent</name>
    <dbReference type="NCBI Taxonomy" id="112090"/>
    <lineage>
        <taxon>Eukaryota</taxon>
        <taxon>Sar</taxon>
        <taxon>Stramenopiles</taxon>
        <taxon>Oomycota</taxon>
        <taxon>Saprolegniomycetes</taxon>
        <taxon>Saprolegniales</taxon>
        <taxon>Verrucalvaceae</taxon>
        <taxon>Aphanomyces</taxon>
    </lineage>
</organism>